<keyword evidence="3" id="KW-1185">Reference proteome</keyword>
<dbReference type="AlphaFoldDB" id="A0A371E1G4"/>
<evidence type="ECO:0000313" key="3">
    <source>
        <dbReference type="Proteomes" id="UP000257109"/>
    </source>
</evidence>
<gene>
    <name evidence="2" type="ORF">CR513_62052</name>
</gene>
<organism evidence="2 3">
    <name type="scientific">Mucuna pruriens</name>
    <name type="common">Velvet bean</name>
    <name type="synonym">Dolichos pruriens</name>
    <dbReference type="NCBI Taxonomy" id="157652"/>
    <lineage>
        <taxon>Eukaryota</taxon>
        <taxon>Viridiplantae</taxon>
        <taxon>Streptophyta</taxon>
        <taxon>Embryophyta</taxon>
        <taxon>Tracheophyta</taxon>
        <taxon>Spermatophyta</taxon>
        <taxon>Magnoliopsida</taxon>
        <taxon>eudicotyledons</taxon>
        <taxon>Gunneridae</taxon>
        <taxon>Pentapetalae</taxon>
        <taxon>rosids</taxon>
        <taxon>fabids</taxon>
        <taxon>Fabales</taxon>
        <taxon>Fabaceae</taxon>
        <taxon>Papilionoideae</taxon>
        <taxon>50 kb inversion clade</taxon>
        <taxon>NPAAA clade</taxon>
        <taxon>indigoferoid/millettioid clade</taxon>
        <taxon>Phaseoleae</taxon>
        <taxon>Mucuna</taxon>
    </lineage>
</organism>
<protein>
    <submittedName>
        <fullName evidence="2">Uncharacterized protein</fullName>
    </submittedName>
</protein>
<sequence>MEHEYIGAPRDPQSIIDLFSFSVCNQQQHFRVTMKASDVASNKENVPSSCNANKGKTPIRHIPTSFKNKKLSKPKPKRVIQTNFRTDRKYVKFLHNKLVISYEFSRDQDTNSVSLLISNQILSSHFTEV</sequence>
<dbReference type="Proteomes" id="UP000257109">
    <property type="component" value="Unassembled WGS sequence"/>
</dbReference>
<evidence type="ECO:0000256" key="1">
    <source>
        <dbReference type="SAM" id="MobiDB-lite"/>
    </source>
</evidence>
<dbReference type="EMBL" id="QJKJ01017318">
    <property type="protein sequence ID" value="RDX58617.1"/>
    <property type="molecule type" value="Genomic_DNA"/>
</dbReference>
<proteinExistence type="predicted"/>
<accession>A0A371E1G4</accession>
<reference evidence="2" key="1">
    <citation type="submission" date="2018-05" db="EMBL/GenBank/DDBJ databases">
        <title>Draft genome of Mucuna pruriens seed.</title>
        <authorList>
            <person name="Nnadi N.E."/>
            <person name="Vos R."/>
            <person name="Hasami M.H."/>
            <person name="Devisetty U.K."/>
            <person name="Aguiy J.C."/>
        </authorList>
    </citation>
    <scope>NUCLEOTIDE SEQUENCE [LARGE SCALE GENOMIC DNA]</scope>
    <source>
        <strain evidence="2">JCA_2017</strain>
    </source>
</reference>
<feature type="region of interest" description="Disordered" evidence="1">
    <location>
        <begin position="42"/>
        <end position="62"/>
    </location>
</feature>
<feature type="non-terminal residue" evidence="2">
    <location>
        <position position="1"/>
    </location>
</feature>
<feature type="compositionally biased region" description="Polar residues" evidence="1">
    <location>
        <begin position="42"/>
        <end position="54"/>
    </location>
</feature>
<evidence type="ECO:0000313" key="2">
    <source>
        <dbReference type="EMBL" id="RDX58617.1"/>
    </source>
</evidence>
<comment type="caution">
    <text evidence="2">The sequence shown here is derived from an EMBL/GenBank/DDBJ whole genome shotgun (WGS) entry which is preliminary data.</text>
</comment>
<name>A0A371E1G4_MUCPR</name>